<name>A0ABM9CMW3_9BACL</name>
<evidence type="ECO:0008006" key="3">
    <source>
        <dbReference type="Google" id="ProtNLM"/>
    </source>
</evidence>
<proteinExistence type="predicted"/>
<keyword evidence="2" id="KW-1185">Reference proteome</keyword>
<comment type="caution">
    <text evidence="1">The sequence shown here is derived from an EMBL/GenBank/DDBJ whole genome shotgun (WGS) entry which is preliminary data.</text>
</comment>
<dbReference type="EMBL" id="CAKMMG010000009">
    <property type="protein sequence ID" value="CAH1218990.1"/>
    <property type="molecule type" value="Genomic_DNA"/>
</dbReference>
<evidence type="ECO:0000313" key="2">
    <source>
        <dbReference type="Proteomes" id="UP000838324"/>
    </source>
</evidence>
<accession>A0ABM9CMW3</accession>
<evidence type="ECO:0000313" key="1">
    <source>
        <dbReference type="EMBL" id="CAH1218990.1"/>
    </source>
</evidence>
<sequence>MCEVLQIAKSTFYYETKDEKNEDVLSAAIVEIFHKKRKAYGTLKIKVKLKEQGLVISSRRIG</sequence>
<dbReference type="Proteomes" id="UP000838324">
    <property type="component" value="Unassembled WGS sequence"/>
</dbReference>
<organism evidence="1 2">
    <name type="scientific">Paenibacillus auburnensis</name>
    <dbReference type="NCBI Taxonomy" id="2905649"/>
    <lineage>
        <taxon>Bacteria</taxon>
        <taxon>Bacillati</taxon>
        <taxon>Bacillota</taxon>
        <taxon>Bacilli</taxon>
        <taxon>Bacillales</taxon>
        <taxon>Paenibacillaceae</taxon>
        <taxon>Paenibacillus</taxon>
    </lineage>
</organism>
<protein>
    <recommendedName>
        <fullName evidence="3">HTH-like domain-containing protein</fullName>
    </recommendedName>
</protein>
<gene>
    <name evidence="1" type="ORF">PAECIP111892_04641</name>
</gene>
<reference evidence="1" key="1">
    <citation type="submission" date="2022-01" db="EMBL/GenBank/DDBJ databases">
        <authorList>
            <person name="Criscuolo A."/>
        </authorList>
    </citation>
    <scope>NUCLEOTIDE SEQUENCE</scope>
    <source>
        <strain evidence="1">CIP111892</strain>
    </source>
</reference>